<name>A0A8J3ZPD1_9ACTN</name>
<accession>A0A8J3ZPD1</accession>
<dbReference type="AlphaFoldDB" id="A0A8J3ZPD1"/>
<evidence type="ECO:0008006" key="4">
    <source>
        <dbReference type="Google" id="ProtNLM"/>
    </source>
</evidence>
<protein>
    <recommendedName>
        <fullName evidence="4">Lipoprotein</fullName>
    </recommendedName>
</protein>
<feature type="chain" id="PRO_5038437553" description="Lipoprotein" evidence="1">
    <location>
        <begin position="23"/>
        <end position="146"/>
    </location>
</feature>
<organism evidence="2 3">
    <name type="scientific">Virgisporangium ochraceum</name>
    <dbReference type="NCBI Taxonomy" id="65505"/>
    <lineage>
        <taxon>Bacteria</taxon>
        <taxon>Bacillati</taxon>
        <taxon>Actinomycetota</taxon>
        <taxon>Actinomycetes</taxon>
        <taxon>Micromonosporales</taxon>
        <taxon>Micromonosporaceae</taxon>
        <taxon>Virgisporangium</taxon>
    </lineage>
</organism>
<reference evidence="2" key="1">
    <citation type="submission" date="2021-01" db="EMBL/GenBank/DDBJ databases">
        <title>Whole genome shotgun sequence of Virgisporangium ochraceum NBRC 16418.</title>
        <authorList>
            <person name="Komaki H."/>
            <person name="Tamura T."/>
        </authorList>
    </citation>
    <scope>NUCLEOTIDE SEQUENCE</scope>
    <source>
        <strain evidence="2">NBRC 16418</strain>
    </source>
</reference>
<comment type="caution">
    <text evidence="2">The sequence shown here is derived from an EMBL/GenBank/DDBJ whole genome shotgun (WGS) entry which is preliminary data.</text>
</comment>
<feature type="signal peptide" evidence="1">
    <location>
        <begin position="1"/>
        <end position="22"/>
    </location>
</feature>
<dbReference type="EMBL" id="BOPH01000031">
    <property type="protein sequence ID" value="GIJ67727.1"/>
    <property type="molecule type" value="Genomic_DNA"/>
</dbReference>
<dbReference type="PROSITE" id="PS51257">
    <property type="entry name" value="PROKAR_LIPOPROTEIN"/>
    <property type="match status" value="1"/>
</dbReference>
<dbReference type="Proteomes" id="UP000635606">
    <property type="component" value="Unassembled WGS sequence"/>
</dbReference>
<evidence type="ECO:0000313" key="2">
    <source>
        <dbReference type="EMBL" id="GIJ67727.1"/>
    </source>
</evidence>
<proteinExistence type="predicted"/>
<keyword evidence="1" id="KW-0732">Signal</keyword>
<keyword evidence="3" id="KW-1185">Reference proteome</keyword>
<gene>
    <name evidence="2" type="ORF">Voc01_026440</name>
</gene>
<evidence type="ECO:0000256" key="1">
    <source>
        <dbReference type="SAM" id="SignalP"/>
    </source>
</evidence>
<sequence length="146" mass="15094">MVVQVRKLLLVALLTVAFTAGCAGSDGDAGTSPTASGTAAADNTKQVCDEARALGEEYKKKATEILTRALQQAGTDETKSEQILGEIVPLSKEYKAKFEALGARANDQKLKDALTTLSKDLDNASAETAAESTGVAEETLTGICGA</sequence>
<evidence type="ECO:0000313" key="3">
    <source>
        <dbReference type="Proteomes" id="UP000635606"/>
    </source>
</evidence>